<feature type="region of interest" description="Disordered" evidence="2">
    <location>
        <begin position="245"/>
        <end position="278"/>
    </location>
</feature>
<dbReference type="GO" id="GO:0004864">
    <property type="term" value="F:protein phosphatase inhibitor activity"/>
    <property type="evidence" value="ECO:0007669"/>
    <property type="project" value="InterPro"/>
</dbReference>
<dbReference type="Gene3D" id="6.10.250.1050">
    <property type="match status" value="2"/>
</dbReference>
<dbReference type="Pfam" id="PF04979">
    <property type="entry name" value="IPP-2"/>
    <property type="match status" value="1"/>
</dbReference>
<proteinExistence type="inferred from homology"/>
<protein>
    <submittedName>
        <fullName evidence="3">Blast:Protein phosphatase inhibitor 2</fullName>
    </submittedName>
</protein>
<dbReference type="PANTHER" id="PTHR12398">
    <property type="entry name" value="PROTEIN PHOSPHATASE INHIBITOR"/>
    <property type="match status" value="1"/>
</dbReference>
<sequence length="278" mass="31187">MDPINSDDVKGILKVGSSGGQQQAGQKTAKFDELNVLQTFHPVGKDYGHMIIDEPKTPFVFEDDLPKELDTAELIEKLRITSQSETPSFGMEQDSDDSSDDEDFPESVEEKVRRLEFERRRKLHYCKEYLSVPLARRLIAEEFADMSISEPSYESEKSSCFPETCPQSDNALLDEHSSHTLSHNQSSFEDGGDSNIIEPEPGFDPSHPCYQRLSAEINLPRTVDTQEAFRLASLGYMRSMPSIFGRDEYSDSKPVRVPSSSVAAVMPQKEKTDAAPSH</sequence>
<feature type="compositionally biased region" description="Basic and acidic residues" evidence="2">
    <location>
        <begin position="245"/>
        <end position="254"/>
    </location>
</feature>
<name>A0A3B0K7V3_DROGU</name>
<dbReference type="Proteomes" id="UP000268350">
    <property type="component" value="Unassembled WGS sequence"/>
</dbReference>
<organism evidence="3 4">
    <name type="scientific">Drosophila guanche</name>
    <name type="common">Fruit fly</name>
    <dbReference type="NCBI Taxonomy" id="7266"/>
    <lineage>
        <taxon>Eukaryota</taxon>
        <taxon>Metazoa</taxon>
        <taxon>Ecdysozoa</taxon>
        <taxon>Arthropoda</taxon>
        <taxon>Hexapoda</taxon>
        <taxon>Insecta</taxon>
        <taxon>Pterygota</taxon>
        <taxon>Neoptera</taxon>
        <taxon>Endopterygota</taxon>
        <taxon>Diptera</taxon>
        <taxon>Brachycera</taxon>
        <taxon>Muscomorpha</taxon>
        <taxon>Ephydroidea</taxon>
        <taxon>Drosophilidae</taxon>
        <taxon>Drosophila</taxon>
        <taxon>Sophophora</taxon>
    </lineage>
</organism>
<dbReference type="STRING" id="7266.A0A3B0K7V3"/>
<feature type="region of interest" description="Disordered" evidence="2">
    <location>
        <begin position="178"/>
        <end position="197"/>
    </location>
</feature>
<feature type="region of interest" description="Disordered" evidence="2">
    <location>
        <begin position="80"/>
        <end position="109"/>
    </location>
</feature>
<evidence type="ECO:0000313" key="4">
    <source>
        <dbReference type="Proteomes" id="UP000268350"/>
    </source>
</evidence>
<dbReference type="OMA" id="HPVGKDY"/>
<dbReference type="EMBL" id="OUUW01000006">
    <property type="protein sequence ID" value="SPP82109.1"/>
    <property type="molecule type" value="Genomic_DNA"/>
</dbReference>
<evidence type="ECO:0000313" key="3">
    <source>
        <dbReference type="EMBL" id="SPP82109.1"/>
    </source>
</evidence>
<reference evidence="4" key="1">
    <citation type="submission" date="2018-01" db="EMBL/GenBank/DDBJ databases">
        <authorList>
            <person name="Alioto T."/>
            <person name="Alioto T."/>
        </authorList>
    </citation>
    <scope>NUCLEOTIDE SEQUENCE [LARGE SCALE GENOMIC DNA]</scope>
</reference>
<feature type="compositionally biased region" description="Basic and acidic residues" evidence="2">
    <location>
        <begin position="268"/>
        <end position="278"/>
    </location>
</feature>
<evidence type="ECO:0000256" key="2">
    <source>
        <dbReference type="SAM" id="MobiDB-lite"/>
    </source>
</evidence>
<feature type="compositionally biased region" description="Acidic residues" evidence="2">
    <location>
        <begin position="93"/>
        <end position="107"/>
    </location>
</feature>
<feature type="compositionally biased region" description="Polar residues" evidence="2">
    <location>
        <begin position="179"/>
        <end position="188"/>
    </location>
</feature>
<feature type="compositionally biased region" description="Low complexity" evidence="2">
    <location>
        <begin position="255"/>
        <end position="265"/>
    </location>
</feature>
<dbReference type="AlphaFoldDB" id="A0A3B0K7V3"/>
<dbReference type="PANTHER" id="PTHR12398:SF20">
    <property type="entry name" value="PROTEIN PHOSPHATASE 1 REGULATORY INHIBITOR SUBUNIT 2"/>
    <property type="match status" value="1"/>
</dbReference>
<comment type="similarity">
    <text evidence="1">Belongs to the protein phosphatase inhibitor 2 family.</text>
</comment>
<keyword evidence="4" id="KW-1185">Reference proteome</keyword>
<dbReference type="GO" id="GO:0009966">
    <property type="term" value="P:regulation of signal transduction"/>
    <property type="evidence" value="ECO:0007669"/>
    <property type="project" value="InterPro"/>
</dbReference>
<dbReference type="OrthoDB" id="551302at2759"/>
<evidence type="ECO:0000256" key="1">
    <source>
        <dbReference type="ARBA" id="ARBA00005472"/>
    </source>
</evidence>
<feature type="region of interest" description="Disordered" evidence="2">
    <location>
        <begin position="1"/>
        <end position="27"/>
    </location>
</feature>
<dbReference type="InterPro" id="IPR007062">
    <property type="entry name" value="PPI-2"/>
</dbReference>
<gene>
    <name evidence="3" type="ORF">DGUA_6G013922</name>
</gene>
<accession>A0A3B0K7V3</accession>